<evidence type="ECO:0000256" key="7">
    <source>
        <dbReference type="ARBA" id="ARBA00023136"/>
    </source>
</evidence>
<evidence type="ECO:0000256" key="6">
    <source>
        <dbReference type="ARBA" id="ARBA00022989"/>
    </source>
</evidence>
<feature type="transmembrane region" description="Helical" evidence="8">
    <location>
        <begin position="60"/>
        <end position="86"/>
    </location>
</feature>
<keyword evidence="2" id="KW-0813">Transport</keyword>
<dbReference type="InterPro" id="IPR000515">
    <property type="entry name" value="MetI-like"/>
</dbReference>
<gene>
    <name evidence="10" type="ORF">A5893_16090</name>
</gene>
<name>A0A179DBE2_9SPHI</name>
<dbReference type="Proteomes" id="UP000078459">
    <property type="component" value="Unassembled WGS sequence"/>
</dbReference>
<dbReference type="STRING" id="1826909.A5893_16090"/>
<dbReference type="AlphaFoldDB" id="A0A179DBE2"/>
<comment type="subcellular location">
    <subcellularLocation>
        <location evidence="1">Cell inner membrane</location>
        <topology evidence="1">Multi-pass membrane protein</topology>
    </subcellularLocation>
</comment>
<feature type="domain" description="ABC transmembrane type-1" evidence="9">
    <location>
        <begin position="64"/>
        <end position="249"/>
    </location>
</feature>
<reference evidence="10 11" key="2">
    <citation type="submission" date="2016-06" db="EMBL/GenBank/DDBJ databases">
        <title>Pedobacter psychrophilus sp. nov., isolated from Antarctic fragmentary rock.</title>
        <authorList>
            <person name="Svec P."/>
        </authorList>
    </citation>
    <scope>NUCLEOTIDE SEQUENCE [LARGE SCALE GENOMIC DNA]</scope>
    <source>
        <strain evidence="10 11">CCM 8644</strain>
    </source>
</reference>
<keyword evidence="11" id="KW-1185">Reference proteome</keyword>
<evidence type="ECO:0000256" key="8">
    <source>
        <dbReference type="SAM" id="Phobius"/>
    </source>
</evidence>
<dbReference type="PANTHER" id="PTHR43357">
    <property type="entry name" value="INNER MEMBRANE ABC TRANSPORTER PERMEASE PROTEIN YDCV"/>
    <property type="match status" value="1"/>
</dbReference>
<keyword evidence="6 8" id="KW-1133">Transmembrane helix</keyword>
<dbReference type="OrthoDB" id="1454623at2"/>
<evidence type="ECO:0000256" key="3">
    <source>
        <dbReference type="ARBA" id="ARBA00022475"/>
    </source>
</evidence>
<dbReference type="GO" id="GO:0005886">
    <property type="term" value="C:plasma membrane"/>
    <property type="evidence" value="ECO:0007669"/>
    <property type="project" value="UniProtKB-SubCell"/>
</dbReference>
<organism evidence="10 11">
    <name type="scientific">Pedobacter psychrophilus</name>
    <dbReference type="NCBI Taxonomy" id="1826909"/>
    <lineage>
        <taxon>Bacteria</taxon>
        <taxon>Pseudomonadati</taxon>
        <taxon>Bacteroidota</taxon>
        <taxon>Sphingobacteriia</taxon>
        <taxon>Sphingobacteriales</taxon>
        <taxon>Sphingobacteriaceae</taxon>
        <taxon>Pedobacter</taxon>
    </lineage>
</organism>
<evidence type="ECO:0000259" key="9">
    <source>
        <dbReference type="PROSITE" id="PS50928"/>
    </source>
</evidence>
<feature type="transmembrane region" description="Helical" evidence="8">
    <location>
        <begin position="229"/>
        <end position="249"/>
    </location>
</feature>
<dbReference type="GO" id="GO:0055085">
    <property type="term" value="P:transmembrane transport"/>
    <property type="evidence" value="ECO:0007669"/>
    <property type="project" value="InterPro"/>
</dbReference>
<dbReference type="PANTHER" id="PTHR43357:SF4">
    <property type="entry name" value="INNER MEMBRANE ABC TRANSPORTER PERMEASE PROTEIN YDCV"/>
    <property type="match status" value="1"/>
</dbReference>
<dbReference type="RefSeq" id="WP_068823702.1">
    <property type="nucleotide sequence ID" value="NZ_LWHJ01000031.1"/>
</dbReference>
<dbReference type="Gene3D" id="1.10.3720.10">
    <property type="entry name" value="MetI-like"/>
    <property type="match status" value="1"/>
</dbReference>
<evidence type="ECO:0000256" key="5">
    <source>
        <dbReference type="ARBA" id="ARBA00022692"/>
    </source>
</evidence>
<evidence type="ECO:0000256" key="2">
    <source>
        <dbReference type="ARBA" id="ARBA00022448"/>
    </source>
</evidence>
<keyword evidence="4" id="KW-0997">Cell inner membrane</keyword>
<keyword evidence="5 8" id="KW-0812">Transmembrane</keyword>
<dbReference type="SUPFAM" id="SSF161098">
    <property type="entry name" value="MetI-like"/>
    <property type="match status" value="1"/>
</dbReference>
<evidence type="ECO:0000256" key="1">
    <source>
        <dbReference type="ARBA" id="ARBA00004429"/>
    </source>
</evidence>
<keyword evidence="7 8" id="KW-0472">Membrane</keyword>
<evidence type="ECO:0000313" key="10">
    <source>
        <dbReference type="EMBL" id="OAQ38308.1"/>
    </source>
</evidence>
<feature type="transmembrane region" description="Helical" evidence="8">
    <location>
        <begin position="98"/>
        <end position="121"/>
    </location>
</feature>
<dbReference type="InterPro" id="IPR035906">
    <property type="entry name" value="MetI-like_sf"/>
</dbReference>
<dbReference type="EMBL" id="LWHJ01000031">
    <property type="protein sequence ID" value="OAQ38308.1"/>
    <property type="molecule type" value="Genomic_DNA"/>
</dbReference>
<comment type="caution">
    <text evidence="10">The sequence shown here is derived from an EMBL/GenBank/DDBJ whole genome shotgun (WGS) entry which is preliminary data.</text>
</comment>
<sequence>MSTTFKKRNILLWLLAISFITPIITLFFLSFSKNWRFPAILPQQFTFENWSYLFFSGGNIAPSFLISLVIALSVALFATLLGFITSKYIAYHKYRKKLLMLTYFPFALSPVIFALCLKYYFIKMSLTGNVQGIILAQLIIAFPYSVIFFTGFWNQRIKQYEDLVSTLGGTTSYAFRKIVMPIAKSLILVCFFQCFLISWFEFGLTSIIGYGKVETLTIKVYQFITEANIFYAALSCCLLILPPVILLWFNKKFIIQQAK</sequence>
<keyword evidence="3" id="KW-1003">Cell membrane</keyword>
<proteinExistence type="predicted"/>
<evidence type="ECO:0000313" key="11">
    <source>
        <dbReference type="Proteomes" id="UP000078459"/>
    </source>
</evidence>
<feature type="transmembrane region" description="Helical" evidence="8">
    <location>
        <begin position="12"/>
        <end position="31"/>
    </location>
</feature>
<feature type="transmembrane region" description="Helical" evidence="8">
    <location>
        <begin position="133"/>
        <end position="153"/>
    </location>
</feature>
<dbReference type="PROSITE" id="PS50928">
    <property type="entry name" value="ABC_TM1"/>
    <property type="match status" value="1"/>
</dbReference>
<protein>
    <submittedName>
        <fullName evidence="10">ABC transporter permease</fullName>
    </submittedName>
</protein>
<accession>A0A179DBE2</accession>
<dbReference type="CDD" id="cd06261">
    <property type="entry name" value="TM_PBP2"/>
    <property type="match status" value="1"/>
</dbReference>
<reference evidence="10 11" key="1">
    <citation type="submission" date="2016-04" db="EMBL/GenBank/DDBJ databases">
        <authorList>
            <person name="Evans L.H."/>
            <person name="Alamgir A."/>
            <person name="Owens N."/>
            <person name="Weber N.D."/>
            <person name="Virtaneva K."/>
            <person name="Barbian K."/>
            <person name="Babar A."/>
            <person name="Rosenke K."/>
        </authorList>
    </citation>
    <scope>NUCLEOTIDE SEQUENCE [LARGE SCALE GENOMIC DNA]</scope>
    <source>
        <strain evidence="10 11">CCM 8644</strain>
    </source>
</reference>
<evidence type="ECO:0000256" key="4">
    <source>
        <dbReference type="ARBA" id="ARBA00022519"/>
    </source>
</evidence>
<feature type="transmembrane region" description="Helical" evidence="8">
    <location>
        <begin position="186"/>
        <end position="209"/>
    </location>
</feature>